<accession>K0REB4</accession>
<keyword evidence="3" id="KW-1185">Reference proteome</keyword>
<dbReference type="Proteomes" id="UP000266841">
    <property type="component" value="Unassembled WGS sequence"/>
</dbReference>
<organism evidence="2 3">
    <name type="scientific">Thalassiosira oceanica</name>
    <name type="common">Marine diatom</name>
    <dbReference type="NCBI Taxonomy" id="159749"/>
    <lineage>
        <taxon>Eukaryota</taxon>
        <taxon>Sar</taxon>
        <taxon>Stramenopiles</taxon>
        <taxon>Ochrophyta</taxon>
        <taxon>Bacillariophyta</taxon>
        <taxon>Coscinodiscophyceae</taxon>
        <taxon>Thalassiosirophycidae</taxon>
        <taxon>Thalassiosirales</taxon>
        <taxon>Thalassiosiraceae</taxon>
        <taxon>Thalassiosira</taxon>
    </lineage>
</organism>
<reference evidence="2 3" key="1">
    <citation type="journal article" date="2012" name="Genome Biol.">
        <title>Genome and low-iron response of an oceanic diatom adapted to chronic iron limitation.</title>
        <authorList>
            <person name="Lommer M."/>
            <person name="Specht M."/>
            <person name="Roy A.S."/>
            <person name="Kraemer L."/>
            <person name="Andreson R."/>
            <person name="Gutowska M.A."/>
            <person name="Wolf J."/>
            <person name="Bergner S.V."/>
            <person name="Schilhabel M.B."/>
            <person name="Klostermeier U.C."/>
            <person name="Beiko R.G."/>
            <person name="Rosenstiel P."/>
            <person name="Hippler M."/>
            <person name="Laroche J."/>
        </authorList>
    </citation>
    <scope>NUCLEOTIDE SEQUENCE [LARGE SCALE GENOMIC DNA]</scope>
    <source>
        <strain evidence="2 3">CCMP1005</strain>
    </source>
</reference>
<evidence type="ECO:0000256" key="1">
    <source>
        <dbReference type="SAM" id="MobiDB-lite"/>
    </source>
</evidence>
<protein>
    <submittedName>
        <fullName evidence="2">Uncharacterized protein</fullName>
    </submittedName>
</protein>
<evidence type="ECO:0000313" key="2">
    <source>
        <dbReference type="EMBL" id="EJK44872.1"/>
    </source>
</evidence>
<feature type="non-terminal residue" evidence="2">
    <location>
        <position position="156"/>
    </location>
</feature>
<proteinExistence type="predicted"/>
<dbReference type="AlphaFoldDB" id="K0REB4"/>
<sequence length="156" mass="16790">MPLGPAIPNYPVGLSLLVDRAHCHAMEGGITELRATADRLRPILVARPRTRRAEEPLQQHASVTDSTDSVGHGGKTPGAEPESAVLGLGYEGCGVDDEWGIAMDQRQTEAASELLKSVSVFIFQVDCHLQATMDCRDGSGDMAMNVRPKVRPMNLV</sequence>
<feature type="region of interest" description="Disordered" evidence="1">
    <location>
        <begin position="48"/>
        <end position="82"/>
    </location>
</feature>
<dbReference type="EMBL" id="AGNL01049115">
    <property type="protein sequence ID" value="EJK44872.1"/>
    <property type="molecule type" value="Genomic_DNA"/>
</dbReference>
<name>K0REB4_THAOC</name>
<gene>
    <name evidence="2" type="ORF">THAOC_36555</name>
</gene>
<feature type="compositionally biased region" description="Polar residues" evidence="1">
    <location>
        <begin position="59"/>
        <end position="69"/>
    </location>
</feature>
<comment type="caution">
    <text evidence="2">The sequence shown here is derived from an EMBL/GenBank/DDBJ whole genome shotgun (WGS) entry which is preliminary data.</text>
</comment>
<evidence type="ECO:0000313" key="3">
    <source>
        <dbReference type="Proteomes" id="UP000266841"/>
    </source>
</evidence>